<dbReference type="RefSeq" id="WP_091511458.1">
    <property type="nucleotide sequence ID" value="NZ_FOLE01000005.1"/>
</dbReference>
<feature type="chain" id="PRO_5011744192" evidence="2">
    <location>
        <begin position="24"/>
        <end position="145"/>
    </location>
</feature>
<evidence type="ECO:0000256" key="2">
    <source>
        <dbReference type="SAM" id="SignalP"/>
    </source>
</evidence>
<dbReference type="EMBL" id="FOLE01000005">
    <property type="protein sequence ID" value="SFC38165.1"/>
    <property type="molecule type" value="Genomic_DNA"/>
</dbReference>
<evidence type="ECO:0000313" key="4">
    <source>
        <dbReference type="Proteomes" id="UP000199514"/>
    </source>
</evidence>
<feature type="region of interest" description="Disordered" evidence="1">
    <location>
        <begin position="26"/>
        <end position="46"/>
    </location>
</feature>
<feature type="signal peptide" evidence="2">
    <location>
        <begin position="1"/>
        <end position="23"/>
    </location>
</feature>
<keyword evidence="4" id="KW-1185">Reference proteome</keyword>
<dbReference type="AlphaFoldDB" id="A0A1I1IPM0"/>
<dbReference type="Proteomes" id="UP000199514">
    <property type="component" value="Unassembled WGS sequence"/>
</dbReference>
<proteinExistence type="predicted"/>
<reference evidence="3 4" key="1">
    <citation type="submission" date="2016-10" db="EMBL/GenBank/DDBJ databases">
        <authorList>
            <person name="de Groot N.N."/>
        </authorList>
    </citation>
    <scope>NUCLEOTIDE SEQUENCE [LARGE SCALE GENOMIC DNA]</scope>
    <source>
        <strain evidence="3 4">DSM 6793</strain>
    </source>
</reference>
<organism evidence="3 4">
    <name type="scientific">Flexibacter flexilis DSM 6793</name>
    <dbReference type="NCBI Taxonomy" id="927664"/>
    <lineage>
        <taxon>Bacteria</taxon>
        <taxon>Pseudomonadati</taxon>
        <taxon>Bacteroidota</taxon>
        <taxon>Cytophagia</taxon>
        <taxon>Cytophagales</taxon>
        <taxon>Flexibacteraceae</taxon>
        <taxon>Flexibacter</taxon>
    </lineage>
</organism>
<evidence type="ECO:0000256" key="1">
    <source>
        <dbReference type="SAM" id="MobiDB-lite"/>
    </source>
</evidence>
<evidence type="ECO:0000313" key="3">
    <source>
        <dbReference type="EMBL" id="SFC38165.1"/>
    </source>
</evidence>
<keyword evidence="2" id="KW-0732">Signal</keyword>
<feature type="compositionally biased region" description="Polar residues" evidence="1">
    <location>
        <begin position="34"/>
        <end position="46"/>
    </location>
</feature>
<protein>
    <submittedName>
        <fullName evidence="3">Uncharacterized protein</fullName>
    </submittedName>
</protein>
<accession>A0A1I1IPM0</accession>
<name>A0A1I1IPM0_9BACT</name>
<gene>
    <name evidence="3" type="ORF">SAMN05421780_10546</name>
</gene>
<sequence length="145" mass="15897">MKKIGYTMLVALVCVAQIPNSWALGQKKTRRQTKSLTQTKPQKQTAVRLSGNFDSAKGRMHPLSVLGYNIGYLDGTKAGSNTPQRFIVCFDRLAGGEDLDISGNVTVEGYFEAKKPAANPNPQLARPVGSESSTDTIFYVTKWQK</sequence>